<evidence type="ECO:0000313" key="2">
    <source>
        <dbReference type="EMBL" id="MEM0572037.1"/>
    </source>
</evidence>
<accession>A0AB35YSN9</accession>
<dbReference type="RefSeq" id="WP_342686612.1">
    <property type="nucleotide sequence ID" value="NZ_JAZBJM010000001.1"/>
</dbReference>
<dbReference type="Proteomes" id="UP001390963">
    <property type="component" value="Unassembled WGS sequence"/>
</dbReference>
<evidence type="ECO:0000313" key="3">
    <source>
        <dbReference type="Proteomes" id="UP001388259"/>
    </source>
</evidence>
<name>A0AB35YSN9_9FLAO</name>
<evidence type="ECO:0000313" key="4">
    <source>
        <dbReference type="Proteomes" id="UP001390963"/>
    </source>
</evidence>
<organism evidence="1 3">
    <name type="scientific">Aequorivita flava</name>
    <dbReference type="NCBI Taxonomy" id="3114371"/>
    <lineage>
        <taxon>Bacteria</taxon>
        <taxon>Pseudomonadati</taxon>
        <taxon>Bacteroidota</taxon>
        <taxon>Flavobacteriia</taxon>
        <taxon>Flavobacteriales</taxon>
        <taxon>Flavobacteriaceae</taxon>
        <taxon>Aequorivita</taxon>
    </lineage>
</organism>
<comment type="caution">
    <text evidence="1">The sequence shown here is derived from an EMBL/GenBank/DDBJ whole genome shotgun (WGS) entry which is preliminary data.</text>
</comment>
<proteinExistence type="predicted"/>
<gene>
    <name evidence="2" type="ORF">VZD24_00790</name>
    <name evidence="1" type="ORF">VZD85_02570</name>
</gene>
<dbReference type="EMBL" id="JBANCF010000001">
    <property type="protein sequence ID" value="MEM0572037.1"/>
    <property type="molecule type" value="Genomic_DNA"/>
</dbReference>
<dbReference type="Proteomes" id="UP001388259">
    <property type="component" value="Unassembled WGS sequence"/>
</dbReference>
<evidence type="ECO:0000313" key="1">
    <source>
        <dbReference type="EMBL" id="MEM0517222.1"/>
    </source>
</evidence>
<keyword evidence="4" id="KW-1185">Reference proteome</keyword>
<evidence type="ECO:0008006" key="5">
    <source>
        <dbReference type="Google" id="ProtNLM"/>
    </source>
</evidence>
<dbReference type="EMBL" id="JAZBJM010000001">
    <property type="protein sequence ID" value="MEM0517222.1"/>
    <property type="molecule type" value="Genomic_DNA"/>
</dbReference>
<reference evidence="1 4" key="1">
    <citation type="submission" date="2024-01" db="EMBL/GenBank/DDBJ databases">
        <title>Aequorivita flavus sp. nov., isolated from deep-sea sediment.</title>
        <authorList>
            <person name="Chen X."/>
        </authorList>
    </citation>
    <scope>NUCLEOTIDE SEQUENCE</scope>
    <source>
        <strain evidence="1">MCCC 1A16923</strain>
        <strain evidence="2 4">MCCC 1A16935</strain>
    </source>
</reference>
<dbReference type="AlphaFoldDB" id="A0AB35YSN9"/>
<protein>
    <recommendedName>
        <fullName evidence="5">YopX protein domain-containing protein</fullName>
    </recommendedName>
</protein>
<sequence>MGHFEIQGMDTEYLGNTDAISEEVIYDGQEGTVYYKGTGLILKYLNGEEEPVIILGQDRIKIANEEY</sequence>